<feature type="transmembrane region" description="Helical" evidence="6">
    <location>
        <begin position="63"/>
        <end position="80"/>
    </location>
</feature>
<organism evidence="7 8">
    <name type="scientific">Candidatus Magnetoglobus multicellularis str. Araruama</name>
    <dbReference type="NCBI Taxonomy" id="890399"/>
    <lineage>
        <taxon>Bacteria</taxon>
        <taxon>Pseudomonadati</taxon>
        <taxon>Thermodesulfobacteriota</taxon>
        <taxon>Desulfobacteria</taxon>
        <taxon>Desulfobacterales</taxon>
        <taxon>Desulfobacteraceae</taxon>
        <taxon>Candidatus Magnetoglobus</taxon>
    </lineage>
</organism>
<sequence>MRRKKLSSLEKFLKNESSAGILLVAASVLAIILANTPANQFYVLLIDIPLAIQVGTFKISKPLLLWVNDGLMTIFFYWLASN</sequence>
<name>A0A1V1PF37_9BACT</name>
<dbReference type="InterPro" id="IPR004670">
    <property type="entry name" value="NhaA"/>
</dbReference>
<reference evidence="8" key="1">
    <citation type="submission" date="2012-11" db="EMBL/GenBank/DDBJ databases">
        <authorList>
            <person name="Lucero-Rivera Y.E."/>
            <person name="Tovar-Ramirez D."/>
        </authorList>
    </citation>
    <scope>NUCLEOTIDE SEQUENCE [LARGE SCALE GENOMIC DNA]</scope>
    <source>
        <strain evidence="8">Araruama</strain>
    </source>
</reference>
<gene>
    <name evidence="7" type="ORF">OMM_06961</name>
</gene>
<keyword evidence="4 6" id="KW-1133">Transmembrane helix</keyword>
<keyword evidence="3 6" id="KW-0812">Transmembrane</keyword>
<proteinExistence type="predicted"/>
<comment type="subcellular location">
    <subcellularLocation>
        <location evidence="1">Cell inner membrane</location>
        <topology evidence="1">Multi-pass membrane protein</topology>
    </subcellularLocation>
</comment>
<dbReference type="GO" id="GO:0005886">
    <property type="term" value="C:plasma membrane"/>
    <property type="evidence" value="ECO:0007669"/>
    <property type="project" value="UniProtKB-SubCell"/>
</dbReference>
<dbReference type="InterPro" id="IPR023171">
    <property type="entry name" value="Na/H_antiporter_dom_sf"/>
</dbReference>
<keyword evidence="2" id="KW-1003">Cell membrane</keyword>
<dbReference type="PANTHER" id="PTHR30341">
    <property type="entry name" value="SODIUM ION/PROTON ANTIPORTER NHAA-RELATED"/>
    <property type="match status" value="1"/>
</dbReference>
<evidence type="ECO:0000313" key="8">
    <source>
        <dbReference type="Proteomes" id="UP000189670"/>
    </source>
</evidence>
<dbReference type="Proteomes" id="UP000189670">
    <property type="component" value="Unassembled WGS sequence"/>
</dbReference>
<dbReference type="EMBL" id="ATBP01000064">
    <property type="protein sequence ID" value="ETR73386.1"/>
    <property type="molecule type" value="Genomic_DNA"/>
</dbReference>
<evidence type="ECO:0000256" key="3">
    <source>
        <dbReference type="ARBA" id="ARBA00022692"/>
    </source>
</evidence>
<evidence type="ECO:0000256" key="2">
    <source>
        <dbReference type="ARBA" id="ARBA00022475"/>
    </source>
</evidence>
<evidence type="ECO:0000256" key="4">
    <source>
        <dbReference type="ARBA" id="ARBA00022989"/>
    </source>
</evidence>
<protein>
    <recommendedName>
        <fullName evidence="9">Na+/H+ antiporter NhaA</fullName>
    </recommendedName>
</protein>
<comment type="caution">
    <text evidence="7">The sequence shown here is derived from an EMBL/GenBank/DDBJ whole genome shotgun (WGS) entry which is preliminary data.</text>
</comment>
<dbReference type="Gene3D" id="1.20.1530.10">
    <property type="entry name" value="Na+/H+ antiporter like domain"/>
    <property type="match status" value="1"/>
</dbReference>
<feature type="transmembrane region" description="Helical" evidence="6">
    <location>
        <begin position="21"/>
        <end position="43"/>
    </location>
</feature>
<evidence type="ECO:0008006" key="9">
    <source>
        <dbReference type="Google" id="ProtNLM"/>
    </source>
</evidence>
<dbReference type="Pfam" id="PF06965">
    <property type="entry name" value="Na_H_antiport_1"/>
    <property type="match status" value="1"/>
</dbReference>
<evidence type="ECO:0000256" key="6">
    <source>
        <dbReference type="SAM" id="Phobius"/>
    </source>
</evidence>
<dbReference type="PANTHER" id="PTHR30341:SF0">
    <property type="entry name" value="NA(+)_H(+) ANTIPORTER NHAA"/>
    <property type="match status" value="1"/>
</dbReference>
<evidence type="ECO:0000256" key="5">
    <source>
        <dbReference type="ARBA" id="ARBA00023136"/>
    </source>
</evidence>
<keyword evidence="5 6" id="KW-0472">Membrane</keyword>
<evidence type="ECO:0000313" key="7">
    <source>
        <dbReference type="EMBL" id="ETR73386.1"/>
    </source>
</evidence>
<dbReference type="AlphaFoldDB" id="A0A1V1PF37"/>
<accession>A0A1V1PF37</accession>
<dbReference type="GO" id="GO:0015385">
    <property type="term" value="F:sodium:proton antiporter activity"/>
    <property type="evidence" value="ECO:0007669"/>
    <property type="project" value="TreeGrafter"/>
</dbReference>
<dbReference type="GO" id="GO:0006885">
    <property type="term" value="P:regulation of pH"/>
    <property type="evidence" value="ECO:0007669"/>
    <property type="project" value="InterPro"/>
</dbReference>
<evidence type="ECO:0000256" key="1">
    <source>
        <dbReference type="ARBA" id="ARBA00004429"/>
    </source>
</evidence>